<dbReference type="Proteomes" id="UP000807716">
    <property type="component" value="Unassembled WGS sequence"/>
</dbReference>
<evidence type="ECO:0000256" key="5">
    <source>
        <dbReference type="ARBA" id="ARBA00022660"/>
    </source>
</evidence>
<proteinExistence type="inferred from homology"/>
<evidence type="ECO:0000313" key="13">
    <source>
        <dbReference type="Proteomes" id="UP000807716"/>
    </source>
</evidence>
<sequence length="60" mass="7004">MAYFQDPWQKRNAWRTQHALFSRATRIKSMFPGFTLGAVYLGYEYLTAPKADAHHAPNHH</sequence>
<dbReference type="InterPro" id="IPR012576">
    <property type="entry name" value="NDUFB3"/>
</dbReference>
<evidence type="ECO:0000313" key="12">
    <source>
        <dbReference type="EMBL" id="KAG0269566.1"/>
    </source>
</evidence>
<dbReference type="AlphaFoldDB" id="A0A9P6QN43"/>
<evidence type="ECO:0000256" key="10">
    <source>
        <dbReference type="ARBA" id="ARBA00023128"/>
    </source>
</evidence>
<dbReference type="GO" id="GO:0022900">
    <property type="term" value="P:electron transport chain"/>
    <property type="evidence" value="ECO:0007669"/>
    <property type="project" value="InterPro"/>
</dbReference>
<keyword evidence="8" id="KW-0249">Electron transport</keyword>
<name>A0A9P6QN43_9FUNG</name>
<comment type="caution">
    <text evidence="12">The sequence shown here is derived from an EMBL/GenBank/DDBJ whole genome shotgun (WGS) entry which is preliminary data.</text>
</comment>
<keyword evidence="9" id="KW-1133">Transmembrane helix</keyword>
<evidence type="ECO:0000256" key="6">
    <source>
        <dbReference type="ARBA" id="ARBA00022692"/>
    </source>
</evidence>
<keyword evidence="6" id="KW-0812">Transmembrane</keyword>
<evidence type="ECO:0000256" key="1">
    <source>
        <dbReference type="ARBA" id="ARBA00003195"/>
    </source>
</evidence>
<keyword evidence="10" id="KW-0496">Mitochondrion</keyword>
<keyword evidence="11" id="KW-0472">Membrane</keyword>
<evidence type="ECO:0000256" key="2">
    <source>
        <dbReference type="ARBA" id="ARBA00004298"/>
    </source>
</evidence>
<evidence type="ECO:0000256" key="11">
    <source>
        <dbReference type="ARBA" id="ARBA00023136"/>
    </source>
</evidence>
<evidence type="ECO:0000256" key="4">
    <source>
        <dbReference type="ARBA" id="ARBA00022448"/>
    </source>
</evidence>
<comment type="similarity">
    <text evidence="3">Belongs to the complex I NDUFB3 subunit family.</text>
</comment>
<gene>
    <name evidence="12" type="ORF">DFQ27_003029</name>
</gene>
<dbReference type="GO" id="GO:0005743">
    <property type="term" value="C:mitochondrial inner membrane"/>
    <property type="evidence" value="ECO:0007669"/>
    <property type="project" value="UniProtKB-SubCell"/>
</dbReference>
<comment type="subcellular location">
    <subcellularLocation>
        <location evidence="2">Mitochondrion inner membrane</location>
        <topology evidence="2">Single-pass membrane protein</topology>
        <orientation evidence="2">Matrix side</orientation>
    </subcellularLocation>
</comment>
<evidence type="ECO:0000256" key="3">
    <source>
        <dbReference type="ARBA" id="ARBA00005667"/>
    </source>
</evidence>
<keyword evidence="5" id="KW-0679">Respiratory chain</keyword>
<keyword evidence="7" id="KW-0999">Mitochondrion inner membrane</keyword>
<reference evidence="12" key="1">
    <citation type="journal article" date="2020" name="Fungal Divers.">
        <title>Resolving the Mortierellaceae phylogeny through synthesis of multi-gene phylogenetics and phylogenomics.</title>
        <authorList>
            <person name="Vandepol N."/>
            <person name="Liber J."/>
            <person name="Desiro A."/>
            <person name="Na H."/>
            <person name="Kennedy M."/>
            <person name="Barry K."/>
            <person name="Grigoriev I.V."/>
            <person name="Miller A.N."/>
            <person name="O'Donnell K."/>
            <person name="Stajich J.E."/>
            <person name="Bonito G."/>
        </authorList>
    </citation>
    <scope>NUCLEOTIDE SEQUENCE</scope>
    <source>
        <strain evidence="12">BC1065</strain>
    </source>
</reference>
<accession>A0A9P6QN43</accession>
<dbReference type="EMBL" id="JAAAJB010000022">
    <property type="protein sequence ID" value="KAG0269566.1"/>
    <property type="molecule type" value="Genomic_DNA"/>
</dbReference>
<comment type="function">
    <text evidence="1">Accessory subunit of the mitochondrial membrane respiratory chain NADH dehydrogenase (Complex I), that is believed not to be involved in catalysis. Complex I functions in the transfer of electrons from NADH to the respiratory chain. The immediate electron acceptor for the enzyme is believed to be ubiquinone.</text>
</comment>
<organism evidence="12 13">
    <name type="scientific">Actinomortierella ambigua</name>
    <dbReference type="NCBI Taxonomy" id="1343610"/>
    <lineage>
        <taxon>Eukaryota</taxon>
        <taxon>Fungi</taxon>
        <taxon>Fungi incertae sedis</taxon>
        <taxon>Mucoromycota</taxon>
        <taxon>Mortierellomycotina</taxon>
        <taxon>Mortierellomycetes</taxon>
        <taxon>Mortierellales</taxon>
        <taxon>Mortierellaceae</taxon>
        <taxon>Actinomortierella</taxon>
    </lineage>
</organism>
<dbReference type="OrthoDB" id="521512at2759"/>
<evidence type="ECO:0000256" key="9">
    <source>
        <dbReference type="ARBA" id="ARBA00022989"/>
    </source>
</evidence>
<protein>
    <submittedName>
        <fullName evidence="12">Uncharacterized protein</fullName>
    </submittedName>
</protein>
<keyword evidence="13" id="KW-1185">Reference proteome</keyword>
<evidence type="ECO:0000256" key="8">
    <source>
        <dbReference type="ARBA" id="ARBA00022982"/>
    </source>
</evidence>
<dbReference type="Pfam" id="PF08122">
    <property type="entry name" value="NDUF_B12"/>
    <property type="match status" value="1"/>
</dbReference>
<evidence type="ECO:0000256" key="7">
    <source>
        <dbReference type="ARBA" id="ARBA00022792"/>
    </source>
</evidence>
<keyword evidence="4" id="KW-0813">Transport</keyword>